<gene>
    <name evidence="4" type="ORF">ABS361_20065</name>
</gene>
<dbReference type="Pfam" id="PF24793">
    <property type="entry name" value="GINT1_N"/>
    <property type="match status" value="1"/>
</dbReference>
<feature type="domain" description="Glucosamine inositolphosphorylceramide transferase 1 N-terminal" evidence="3">
    <location>
        <begin position="258"/>
        <end position="460"/>
    </location>
</feature>
<dbReference type="SUPFAM" id="SSF75005">
    <property type="entry name" value="Arabinanase/levansucrase/invertase"/>
    <property type="match status" value="1"/>
</dbReference>
<protein>
    <recommendedName>
        <fullName evidence="3">Glucosamine inositolphosphorylceramide transferase 1 N-terminal domain-containing protein</fullName>
    </recommendedName>
</protein>
<evidence type="ECO:0000259" key="3">
    <source>
        <dbReference type="Pfam" id="PF24793"/>
    </source>
</evidence>
<organism evidence="4">
    <name type="scientific">Methyloraptor flagellatus</name>
    <dbReference type="NCBI Taxonomy" id="3162530"/>
    <lineage>
        <taxon>Bacteria</taxon>
        <taxon>Pseudomonadati</taxon>
        <taxon>Pseudomonadota</taxon>
        <taxon>Alphaproteobacteria</taxon>
        <taxon>Hyphomicrobiales</taxon>
        <taxon>Ancalomicrobiaceae</taxon>
        <taxon>Methyloraptor</taxon>
    </lineage>
</organism>
<evidence type="ECO:0000313" key="4">
    <source>
        <dbReference type="EMBL" id="XBY44290.1"/>
    </source>
</evidence>
<evidence type="ECO:0000256" key="1">
    <source>
        <dbReference type="ARBA" id="ARBA00022651"/>
    </source>
</evidence>
<dbReference type="AlphaFoldDB" id="A0AAU7X8Y0"/>
<sequence>MKVALLLAPGNLRRWHVDLADRLIADGHAVALRFDAQAPVLPYAVGFLEQFEAILTRRGASGPSDRIDDARADDLRPTGFETEADVTIDLSGAAEIAAGVTLAILFDGAPGDAALTAALLERRLPVVSIVAVGADALAIFEEGRPALERPDVFLVGRDAVCGRLPGLVRRTIERIGQGAAPARTVVRAGGALAGTHPARFMFESIAAAASRKLKRLLVHDDHWRIGIRRLASPADGVLDRLAWPANGYHWLADDRRRYYADPFLFRDGGTTWLFCEEYPYATRKGILSVARVDADGIPETPRPILETETHLSYPFVFRHAGAIYMMPESSGAKTLELWRAIAFPDRWERVATLVSGVSLADATLFAHAGRFWITAAIQEPSTSSWDALMVYVADDPLGPWRPASSEPLLIDASSVRPAGHVVERDGVLYRPAQDCRDGYGAALTLARIDAIGEGRFEQTIVKRLDPPPGGPPWGVHTLNALDDLEVIDATGPMPRYGALGTVGAGAGGIAAASGLALTLL</sequence>
<keyword evidence="1" id="KW-0858">Xylan degradation</keyword>
<dbReference type="EMBL" id="CP158568">
    <property type="protein sequence ID" value="XBY44290.1"/>
    <property type="molecule type" value="Genomic_DNA"/>
</dbReference>
<dbReference type="GO" id="GO:0045493">
    <property type="term" value="P:xylan catabolic process"/>
    <property type="evidence" value="ECO:0007669"/>
    <property type="project" value="UniProtKB-KW"/>
</dbReference>
<reference evidence="4" key="1">
    <citation type="submission" date="2024-06" db="EMBL/GenBank/DDBJ databases">
        <title>Methylostella associata gen. nov., sp. nov., a novel Ancalomicrobiaceae-affiliated facultatively methylotrophic bacteria that feed on methanotrophs of the genus Methylococcus.</title>
        <authorList>
            <person name="Saltykova V."/>
            <person name="Danilova O.V."/>
            <person name="Oshkin I.Y."/>
            <person name="Belova S.E."/>
            <person name="Pimenov N.V."/>
            <person name="Dedysh S.N."/>
        </authorList>
    </citation>
    <scope>NUCLEOTIDE SEQUENCE</scope>
    <source>
        <strain evidence="4">S20</strain>
    </source>
</reference>
<proteinExistence type="predicted"/>
<dbReference type="InterPro" id="IPR052176">
    <property type="entry name" value="Glycosyl_Hydrlase_43_Enz"/>
</dbReference>
<evidence type="ECO:0000256" key="2">
    <source>
        <dbReference type="ARBA" id="ARBA00023277"/>
    </source>
</evidence>
<dbReference type="PANTHER" id="PTHR43772">
    <property type="entry name" value="ENDO-1,4-BETA-XYLANASE"/>
    <property type="match status" value="1"/>
</dbReference>
<keyword evidence="2" id="KW-0119">Carbohydrate metabolism</keyword>
<dbReference type="PANTHER" id="PTHR43772:SF2">
    <property type="entry name" value="PUTATIVE (AFU_ORTHOLOGUE AFUA_2G04480)-RELATED"/>
    <property type="match status" value="1"/>
</dbReference>
<name>A0AAU7X8Y0_9HYPH</name>
<dbReference type="KEGG" id="mflg:ABS361_20065"/>
<dbReference type="Gene3D" id="2.115.10.20">
    <property type="entry name" value="Glycosyl hydrolase domain, family 43"/>
    <property type="match status" value="1"/>
</dbReference>
<keyword evidence="1" id="KW-0624">Polysaccharide degradation</keyword>
<dbReference type="RefSeq" id="WP_407049382.1">
    <property type="nucleotide sequence ID" value="NZ_CP158568.1"/>
</dbReference>
<dbReference type="InterPro" id="IPR023296">
    <property type="entry name" value="Glyco_hydro_beta-prop_sf"/>
</dbReference>
<dbReference type="InterPro" id="IPR056442">
    <property type="entry name" value="GINT1_N"/>
</dbReference>
<accession>A0AAU7X8Y0</accession>